<reference evidence="1" key="1">
    <citation type="submission" date="2018-11" db="EMBL/GenBank/DDBJ databases">
        <title>The sequence and de novo assembly of Larimichthys crocea genome using PacBio and Hi-C technologies.</title>
        <authorList>
            <person name="Xu P."/>
            <person name="Chen B."/>
            <person name="Zhou Z."/>
            <person name="Ke Q."/>
            <person name="Wu Y."/>
            <person name="Bai H."/>
            <person name="Pu F."/>
        </authorList>
    </citation>
    <scope>NUCLEOTIDE SEQUENCE</scope>
    <source>
        <tissue evidence="1">Muscle</tissue>
    </source>
</reference>
<gene>
    <name evidence="1" type="ORF">E3U43_001274</name>
</gene>
<accession>A0ACD3RCR6</accession>
<organism evidence="1 2">
    <name type="scientific">Larimichthys crocea</name>
    <name type="common">Large yellow croaker</name>
    <name type="synonym">Pseudosciaena crocea</name>
    <dbReference type="NCBI Taxonomy" id="215358"/>
    <lineage>
        <taxon>Eukaryota</taxon>
        <taxon>Metazoa</taxon>
        <taxon>Chordata</taxon>
        <taxon>Craniata</taxon>
        <taxon>Vertebrata</taxon>
        <taxon>Euteleostomi</taxon>
        <taxon>Actinopterygii</taxon>
        <taxon>Neopterygii</taxon>
        <taxon>Teleostei</taxon>
        <taxon>Neoteleostei</taxon>
        <taxon>Acanthomorphata</taxon>
        <taxon>Eupercaria</taxon>
        <taxon>Sciaenidae</taxon>
        <taxon>Larimichthys</taxon>
    </lineage>
</organism>
<evidence type="ECO:0000313" key="1">
    <source>
        <dbReference type="EMBL" id="TMS17205.1"/>
    </source>
</evidence>
<proteinExistence type="predicted"/>
<dbReference type="Proteomes" id="UP000793456">
    <property type="component" value="Chromosome VII"/>
</dbReference>
<comment type="caution">
    <text evidence="1">The sequence shown here is derived from an EMBL/GenBank/DDBJ whole genome shotgun (WGS) entry which is preliminary data.</text>
</comment>
<dbReference type="EMBL" id="CM011680">
    <property type="protein sequence ID" value="TMS17205.1"/>
    <property type="molecule type" value="Genomic_DNA"/>
</dbReference>
<keyword evidence="2" id="KW-1185">Reference proteome</keyword>
<sequence>MDSRAGQDSPGRGRVGSGEALQKLRPGAWRCYRLATADNLQSSVDPGHTVPSPPEGLTHSLEQHSTKDATVTSSSQAAPDPTSSKEKGT</sequence>
<evidence type="ECO:0000313" key="2">
    <source>
        <dbReference type="Proteomes" id="UP000793456"/>
    </source>
</evidence>
<name>A0ACD3RCR6_LARCR</name>
<protein>
    <submittedName>
        <fullName evidence="1">Uncharacterized protein</fullName>
    </submittedName>
</protein>